<dbReference type="RefSeq" id="WP_027312962.1">
    <property type="nucleotide sequence ID" value="NZ_JAUESS010000016.1"/>
</dbReference>
<feature type="transmembrane region" description="Helical" evidence="13">
    <location>
        <begin position="196"/>
        <end position="216"/>
    </location>
</feature>
<dbReference type="InterPro" id="IPR004513">
    <property type="entry name" value="FtsX"/>
</dbReference>
<comment type="subcellular location">
    <subcellularLocation>
        <location evidence="1">Cell inner membrane</location>
        <topology evidence="1">Multi-pass membrane protein</topology>
    </subcellularLocation>
</comment>
<evidence type="ECO:0000313" key="17">
    <source>
        <dbReference type="Proteomes" id="UP001589628"/>
    </source>
</evidence>
<keyword evidence="7 12" id="KW-0132">Cell division</keyword>
<dbReference type="EMBL" id="JBHLZN010000008">
    <property type="protein sequence ID" value="MFB9888035.1"/>
    <property type="molecule type" value="Genomic_DNA"/>
</dbReference>
<dbReference type="PANTHER" id="PTHR47755:SF1">
    <property type="entry name" value="CELL DIVISION PROTEIN FTSX"/>
    <property type="match status" value="1"/>
</dbReference>
<evidence type="ECO:0000256" key="1">
    <source>
        <dbReference type="ARBA" id="ARBA00004429"/>
    </source>
</evidence>
<dbReference type="PIRSF" id="PIRSF003097">
    <property type="entry name" value="FtsX"/>
    <property type="match status" value="1"/>
</dbReference>
<dbReference type="Proteomes" id="UP001589628">
    <property type="component" value="Unassembled WGS sequence"/>
</dbReference>
<name>A0ABV5ZFH5_9GAMM</name>
<evidence type="ECO:0000256" key="9">
    <source>
        <dbReference type="ARBA" id="ARBA00022989"/>
    </source>
</evidence>
<feature type="transmembrane region" description="Helical" evidence="13">
    <location>
        <begin position="290"/>
        <end position="314"/>
    </location>
</feature>
<reference evidence="16 17" key="1">
    <citation type="submission" date="2024-09" db="EMBL/GenBank/DDBJ databases">
        <authorList>
            <person name="Sun Q."/>
            <person name="Mori K."/>
        </authorList>
    </citation>
    <scope>NUCLEOTIDE SEQUENCE [LARGE SCALE GENOMIC DNA]</scope>
    <source>
        <strain evidence="16 17">ATCC 51285</strain>
    </source>
</reference>
<evidence type="ECO:0000259" key="15">
    <source>
        <dbReference type="Pfam" id="PF18075"/>
    </source>
</evidence>
<evidence type="ECO:0000313" key="16">
    <source>
        <dbReference type="EMBL" id="MFB9888035.1"/>
    </source>
</evidence>
<comment type="similarity">
    <text evidence="2 12">Belongs to the ABC-4 integral membrane protein family. FtsX subfamily.</text>
</comment>
<evidence type="ECO:0000256" key="8">
    <source>
        <dbReference type="ARBA" id="ARBA00022692"/>
    </source>
</evidence>
<dbReference type="InterPro" id="IPR047590">
    <property type="entry name" value="FtsX_proteobact-type"/>
</dbReference>
<dbReference type="NCBIfam" id="TIGR00439">
    <property type="entry name" value="FtsX_Gneg"/>
    <property type="match status" value="1"/>
</dbReference>
<evidence type="ECO:0000256" key="6">
    <source>
        <dbReference type="ARBA" id="ARBA00022519"/>
    </source>
</evidence>
<evidence type="ECO:0000256" key="11">
    <source>
        <dbReference type="ARBA" id="ARBA00023306"/>
    </source>
</evidence>
<dbReference type="Pfam" id="PF18075">
    <property type="entry name" value="FtsX_ECD"/>
    <property type="match status" value="1"/>
</dbReference>
<sequence length="324" mass="35402">MRRAERQTAGAVSHQVSRGDVLRAWWRHHRQEAATSLAKLLRQPLGSLMTLLVIAIALALPGLLYVVLSNVSQLSGELGQSTRMSVYLADDASQGQGESLAYELSRDPAWQEVRYVSKEQALREFQQLSGLADVLAGLESNPLPAVIVLKPAGQIHPQEASRLLQELEALPEVEVAQLDMEWVQRLHTLLDIARRVVVALSGLFGIAVLLVVGNTIRLSIESRRDEIVVIKLVGGTDAYVRRPFLYTGLWYGLLGGLLAWLLIALCLHWLGDPVSALGQLYQTEFELRGLGWQASLWLLGGAAVLGVLGAGLAVGRHLSAIQPR</sequence>
<organism evidence="16 17">
    <name type="scientific">Balneatrix alpica</name>
    <dbReference type="NCBI Taxonomy" id="75684"/>
    <lineage>
        <taxon>Bacteria</taxon>
        <taxon>Pseudomonadati</taxon>
        <taxon>Pseudomonadota</taxon>
        <taxon>Gammaproteobacteria</taxon>
        <taxon>Oceanospirillales</taxon>
        <taxon>Balneatrichaceae</taxon>
        <taxon>Balneatrix</taxon>
    </lineage>
</organism>
<dbReference type="InterPro" id="IPR003838">
    <property type="entry name" value="ABC3_permease_C"/>
</dbReference>
<protein>
    <recommendedName>
        <fullName evidence="4 12">Cell division protein FtsX</fullName>
    </recommendedName>
</protein>
<feature type="transmembrane region" description="Helical" evidence="13">
    <location>
        <begin position="48"/>
        <end position="68"/>
    </location>
</feature>
<evidence type="ECO:0000256" key="4">
    <source>
        <dbReference type="ARBA" id="ARBA00021907"/>
    </source>
</evidence>
<dbReference type="Gene3D" id="3.30.70.3040">
    <property type="match status" value="1"/>
</dbReference>
<keyword evidence="17" id="KW-1185">Reference proteome</keyword>
<comment type="subunit">
    <text evidence="3">Forms a membrane-associated complex with FtsE.</text>
</comment>
<dbReference type="Pfam" id="PF02687">
    <property type="entry name" value="FtsX"/>
    <property type="match status" value="1"/>
</dbReference>
<evidence type="ECO:0000256" key="7">
    <source>
        <dbReference type="ARBA" id="ARBA00022618"/>
    </source>
</evidence>
<evidence type="ECO:0000256" key="13">
    <source>
        <dbReference type="SAM" id="Phobius"/>
    </source>
</evidence>
<feature type="domain" description="FtsX extracellular" evidence="15">
    <location>
        <begin position="83"/>
        <end position="174"/>
    </location>
</feature>
<comment type="caution">
    <text evidence="16">The sequence shown here is derived from an EMBL/GenBank/DDBJ whole genome shotgun (WGS) entry which is preliminary data.</text>
</comment>
<keyword evidence="9 13" id="KW-1133">Transmembrane helix</keyword>
<evidence type="ECO:0000259" key="14">
    <source>
        <dbReference type="Pfam" id="PF02687"/>
    </source>
</evidence>
<dbReference type="PANTHER" id="PTHR47755">
    <property type="entry name" value="CELL DIVISION PROTEIN FTSX"/>
    <property type="match status" value="1"/>
</dbReference>
<evidence type="ECO:0000256" key="10">
    <source>
        <dbReference type="ARBA" id="ARBA00023136"/>
    </source>
</evidence>
<keyword evidence="11 12" id="KW-0131">Cell cycle</keyword>
<gene>
    <name evidence="16" type="primary">ftsX</name>
    <name evidence="16" type="ORF">ACFFLH_16590</name>
</gene>
<keyword evidence="8 13" id="KW-0812">Transmembrane</keyword>
<keyword evidence="10 12" id="KW-0472">Membrane</keyword>
<dbReference type="InterPro" id="IPR040690">
    <property type="entry name" value="FtsX_ECD"/>
</dbReference>
<accession>A0ABV5ZFH5</accession>
<keyword evidence="5 12" id="KW-1003">Cell membrane</keyword>
<evidence type="ECO:0000256" key="2">
    <source>
        <dbReference type="ARBA" id="ARBA00007379"/>
    </source>
</evidence>
<comment type="function">
    <text evidence="12">Part of the ABC transporter FtsEX involved in cellular division.</text>
</comment>
<feature type="domain" description="ABC3 transporter permease C-terminal" evidence="14">
    <location>
        <begin position="200"/>
        <end position="314"/>
    </location>
</feature>
<keyword evidence="6 12" id="KW-0997">Cell inner membrane</keyword>
<proteinExistence type="inferred from homology"/>
<evidence type="ECO:0000256" key="5">
    <source>
        <dbReference type="ARBA" id="ARBA00022475"/>
    </source>
</evidence>
<feature type="transmembrane region" description="Helical" evidence="13">
    <location>
        <begin position="249"/>
        <end position="270"/>
    </location>
</feature>
<evidence type="ECO:0000256" key="12">
    <source>
        <dbReference type="PIRNR" id="PIRNR003097"/>
    </source>
</evidence>
<evidence type="ECO:0000256" key="3">
    <source>
        <dbReference type="ARBA" id="ARBA00011160"/>
    </source>
</evidence>